<dbReference type="Proteomes" id="UP000663828">
    <property type="component" value="Unassembled WGS sequence"/>
</dbReference>
<evidence type="ECO:0000256" key="8">
    <source>
        <dbReference type="PROSITE-ProRule" id="PRU00228"/>
    </source>
</evidence>
<keyword evidence="7 9" id="KW-0067">ATP-binding</keyword>
<dbReference type="InterPro" id="IPR036034">
    <property type="entry name" value="PDZ_sf"/>
</dbReference>
<evidence type="ECO:0000256" key="5">
    <source>
        <dbReference type="ARBA" id="ARBA00022777"/>
    </source>
</evidence>
<dbReference type="GO" id="GO:0004713">
    <property type="term" value="F:protein tyrosine kinase activity"/>
    <property type="evidence" value="ECO:0007669"/>
    <property type="project" value="InterPro"/>
</dbReference>
<evidence type="ECO:0000256" key="6">
    <source>
        <dbReference type="ARBA" id="ARBA00022833"/>
    </source>
</evidence>
<name>A0A814RH43_ADIRI</name>
<dbReference type="InterPro" id="IPR017441">
    <property type="entry name" value="Protein_kinase_ATP_BS"/>
</dbReference>
<dbReference type="GO" id="GO:0005524">
    <property type="term" value="F:ATP binding"/>
    <property type="evidence" value="ECO:0007669"/>
    <property type="project" value="UniProtKB-UniRule"/>
</dbReference>
<feature type="domain" description="ZZ-type" evidence="11">
    <location>
        <begin position="731"/>
        <end position="783"/>
    </location>
</feature>
<evidence type="ECO:0000259" key="10">
    <source>
        <dbReference type="PROSITE" id="PS50011"/>
    </source>
</evidence>
<dbReference type="PROSITE" id="PS50011">
    <property type="entry name" value="PROTEIN_KINASE_DOM"/>
    <property type="match status" value="1"/>
</dbReference>
<keyword evidence="4 8" id="KW-0863">Zinc-finger</keyword>
<dbReference type="InterPro" id="IPR011009">
    <property type="entry name" value="Kinase-like_dom_sf"/>
</dbReference>
<dbReference type="Pfam" id="PF00569">
    <property type="entry name" value="ZZ"/>
    <property type="match status" value="2"/>
</dbReference>
<dbReference type="InterPro" id="IPR020635">
    <property type="entry name" value="Tyr_kinase_cat_dom"/>
</dbReference>
<protein>
    <submittedName>
        <fullName evidence="12">Uncharacterized protein</fullName>
    </submittedName>
</protein>
<keyword evidence="13" id="KW-1185">Reference proteome</keyword>
<dbReference type="InterPro" id="IPR008266">
    <property type="entry name" value="Tyr_kinase_AS"/>
</dbReference>
<dbReference type="PROSITE" id="PS01357">
    <property type="entry name" value="ZF_ZZ_1"/>
    <property type="match status" value="2"/>
</dbReference>
<dbReference type="SUPFAM" id="SSF50156">
    <property type="entry name" value="PDZ domain-like"/>
    <property type="match status" value="1"/>
</dbReference>
<dbReference type="SMART" id="SM00219">
    <property type="entry name" value="TyrKc"/>
    <property type="match status" value="1"/>
</dbReference>
<dbReference type="EMBL" id="CAJNOR010001381">
    <property type="protein sequence ID" value="CAF1133134.1"/>
    <property type="molecule type" value="Genomic_DNA"/>
</dbReference>
<keyword evidence="6" id="KW-0862">Zinc</keyword>
<dbReference type="InterPro" id="IPR001245">
    <property type="entry name" value="Ser-Thr/Tyr_kinase_cat_dom"/>
</dbReference>
<dbReference type="PANTHER" id="PTHR44329:SF288">
    <property type="entry name" value="MITOGEN-ACTIVATED PROTEIN KINASE KINASE KINASE 20"/>
    <property type="match status" value="1"/>
</dbReference>
<dbReference type="InterPro" id="IPR036465">
    <property type="entry name" value="vWFA_dom_sf"/>
</dbReference>
<dbReference type="SUPFAM" id="SSF56112">
    <property type="entry name" value="Protein kinase-like (PK-like)"/>
    <property type="match status" value="1"/>
</dbReference>
<dbReference type="AlphaFoldDB" id="A0A814RH43"/>
<feature type="domain" description="ZZ-type" evidence="11">
    <location>
        <begin position="648"/>
        <end position="704"/>
    </location>
</feature>
<evidence type="ECO:0000259" key="11">
    <source>
        <dbReference type="PROSITE" id="PS50135"/>
    </source>
</evidence>
<evidence type="ECO:0000256" key="3">
    <source>
        <dbReference type="ARBA" id="ARBA00022741"/>
    </source>
</evidence>
<accession>A0A814RH43</accession>
<dbReference type="PANTHER" id="PTHR44329">
    <property type="entry name" value="SERINE/THREONINE-PROTEIN KINASE TNNI3K-RELATED"/>
    <property type="match status" value="1"/>
</dbReference>
<keyword evidence="3 9" id="KW-0547">Nucleotide-binding</keyword>
<dbReference type="SUPFAM" id="SSF57850">
    <property type="entry name" value="RING/U-box"/>
    <property type="match status" value="2"/>
</dbReference>
<evidence type="ECO:0000256" key="9">
    <source>
        <dbReference type="PROSITE-ProRule" id="PRU10141"/>
    </source>
</evidence>
<dbReference type="InterPro" id="IPR000719">
    <property type="entry name" value="Prot_kinase_dom"/>
</dbReference>
<evidence type="ECO:0000313" key="13">
    <source>
        <dbReference type="Proteomes" id="UP000663828"/>
    </source>
</evidence>
<dbReference type="GO" id="GO:0008270">
    <property type="term" value="F:zinc ion binding"/>
    <property type="evidence" value="ECO:0007669"/>
    <property type="project" value="UniProtKB-KW"/>
</dbReference>
<sequence length="1090" mass="123823">MDVTICIVDASGITVGPSGLNNIISAVLNLKSTTNDIRTGFVVPRPLNHMWTANFDNIQNMEQFENWYSSIPAIGTNTASYGAEGFGLDKTLRMQWRRGNAVKKLVILLTDQVPGCLSPDLNVGLDTNAMKCEDFFWALSIKTGGIFLSHNNACRILPEIIQRAINGEVLCAAYHGKDVINIMSDIDQQIAWYENRAIHELPNASPYTLYDREDISQRVAEMIECANIHDGGFQTKFATPMAEINADQTTSNAADNGSLVSTLNETTEQANCEPIEVLTKQKCDENIYVLNGKDGDQPAWHIILISYEKYMNLDPRNIGPYIRVEDLGRNIQYRNKVGETCQASGYGLHPPDKLMKWINENYDPYAIDDDNTLVYTTDDIRLCTINKTASAELLHKALHYHRHEEFHYIRLHDHQRSAVSVHAGLKPFDRIIEYNGVNVEDDSVQSLRQRINSTNKPWMQLLVCSPATYVHYKTNHKHLHSNLDTVQLYKPVRNTAELYGPTCGTKDFYAVCCEDDHSIVVEPLNSTHDASSSLQMYDEVSTINCKGEHRTGQIIFIGTQNECELFRSDAALGSATIVYVEDTGTFEESDTVLFVTAREHMDQRPFVMQNNQRETNNLRRQCTQQKLIQQFASLLIDSDLDSDNSTEVHQTRCSGCDSPRIVGDRYKCLECTDYDLCGRCFDQRRQTRDHIIGHIMVHFSSPDEVFGQSVAGMNNTINLTALTEKYQLAEQTDIECNVCKMNPLRGLRFKCDTCHNYNLCVNCMKNRAHDRTHPLLAMGKSRFLEIPVDDIELGDEIGRGGFGTVYIAKWLSRNRQVACKVIHVPPDNMHLEKSFRKELAAYAELSGPYVLKLYGYNIQTLLDGTQKCMLIMEYMSRGNLASVLKQTEKISLRRKLEMACQIAGGMRKLHEHHMIHRDIRPENILIGQDYIAKLGDMGLARVWSPDEALTLIGCVPYMPLDFYTAKYDQSLDVYTFGLTLHHLFTETRHQFDMLTRRVKLNNVSPVFSDLIARCIHSTASNRPSANEIEITLRMHKLTIERYIHESGINYGRMTLEEKNNTFISTYDTFSPVLDKVLHDEFSNTTSRASS</sequence>
<organism evidence="12 13">
    <name type="scientific">Adineta ricciae</name>
    <name type="common">Rotifer</name>
    <dbReference type="NCBI Taxonomy" id="249248"/>
    <lineage>
        <taxon>Eukaryota</taxon>
        <taxon>Metazoa</taxon>
        <taxon>Spiralia</taxon>
        <taxon>Gnathifera</taxon>
        <taxon>Rotifera</taxon>
        <taxon>Eurotatoria</taxon>
        <taxon>Bdelloidea</taxon>
        <taxon>Adinetida</taxon>
        <taxon>Adinetidae</taxon>
        <taxon>Adineta</taxon>
    </lineage>
</organism>
<dbReference type="Gene3D" id="3.30.60.90">
    <property type="match status" value="2"/>
</dbReference>
<proteinExistence type="predicted"/>
<dbReference type="InterPro" id="IPR043145">
    <property type="entry name" value="Znf_ZZ_sf"/>
</dbReference>
<evidence type="ECO:0000256" key="4">
    <source>
        <dbReference type="ARBA" id="ARBA00022771"/>
    </source>
</evidence>
<dbReference type="Pfam" id="PF07714">
    <property type="entry name" value="PK_Tyr_Ser-Thr"/>
    <property type="match status" value="1"/>
</dbReference>
<reference evidence="12" key="1">
    <citation type="submission" date="2021-02" db="EMBL/GenBank/DDBJ databases">
        <authorList>
            <person name="Nowell W R."/>
        </authorList>
    </citation>
    <scope>NUCLEOTIDE SEQUENCE</scope>
</reference>
<keyword evidence="5" id="KW-0418">Kinase</keyword>
<evidence type="ECO:0000313" key="12">
    <source>
        <dbReference type="EMBL" id="CAF1133134.1"/>
    </source>
</evidence>
<evidence type="ECO:0000256" key="7">
    <source>
        <dbReference type="ARBA" id="ARBA00022840"/>
    </source>
</evidence>
<dbReference type="CDD" id="cd02338">
    <property type="entry name" value="ZZ_PCMF_like"/>
    <property type="match status" value="1"/>
</dbReference>
<dbReference type="PROSITE" id="PS50135">
    <property type="entry name" value="ZF_ZZ_2"/>
    <property type="match status" value="2"/>
</dbReference>
<keyword evidence="1" id="KW-0808">Transferase</keyword>
<dbReference type="Gene3D" id="1.10.510.10">
    <property type="entry name" value="Transferase(Phosphotransferase) domain 1"/>
    <property type="match status" value="1"/>
</dbReference>
<dbReference type="GO" id="GO:0004674">
    <property type="term" value="F:protein serine/threonine kinase activity"/>
    <property type="evidence" value="ECO:0007669"/>
    <property type="project" value="TreeGrafter"/>
</dbReference>
<dbReference type="InterPro" id="IPR051681">
    <property type="entry name" value="Ser/Thr_Kinases-Pseudokinases"/>
</dbReference>
<keyword evidence="2" id="KW-0479">Metal-binding</keyword>
<evidence type="ECO:0000256" key="1">
    <source>
        <dbReference type="ARBA" id="ARBA00022679"/>
    </source>
</evidence>
<dbReference type="PROSITE" id="PS00107">
    <property type="entry name" value="PROTEIN_KINASE_ATP"/>
    <property type="match status" value="1"/>
</dbReference>
<feature type="binding site" evidence="9">
    <location>
        <position position="820"/>
    </location>
    <ligand>
        <name>ATP</name>
        <dbReference type="ChEBI" id="CHEBI:30616"/>
    </ligand>
</feature>
<dbReference type="Gene3D" id="2.30.42.10">
    <property type="match status" value="1"/>
</dbReference>
<comment type="caution">
    <text evidence="12">The sequence shown here is derived from an EMBL/GenBank/DDBJ whole genome shotgun (WGS) entry which is preliminary data.</text>
</comment>
<dbReference type="InterPro" id="IPR000433">
    <property type="entry name" value="Znf_ZZ"/>
</dbReference>
<feature type="domain" description="Protein kinase" evidence="10">
    <location>
        <begin position="791"/>
        <end position="1038"/>
    </location>
</feature>
<dbReference type="SUPFAM" id="SSF53300">
    <property type="entry name" value="vWA-like"/>
    <property type="match status" value="1"/>
</dbReference>
<dbReference type="SMART" id="SM00291">
    <property type="entry name" value="ZnF_ZZ"/>
    <property type="match status" value="2"/>
</dbReference>
<evidence type="ECO:0000256" key="2">
    <source>
        <dbReference type="ARBA" id="ARBA00022723"/>
    </source>
</evidence>
<gene>
    <name evidence="12" type="ORF">XAT740_LOCUS20012</name>
</gene>
<dbReference type="PROSITE" id="PS00109">
    <property type="entry name" value="PROTEIN_KINASE_TYR"/>
    <property type="match status" value="1"/>
</dbReference>